<evidence type="ECO:0000256" key="1">
    <source>
        <dbReference type="SAM" id="MobiDB-lite"/>
    </source>
</evidence>
<sequence length="122" mass="13687">MTIEDGWMLAEHVRRDHHRDGSVDWLPLAAYDAVRPEHCRRVVTTSRAWGELWHLDARPRAQRNVLLRACDTYDTRSSTGSTAPPPCSPTDEPPMFETIALDSVDPATADPGPHLGIQHPAW</sequence>
<gene>
    <name evidence="2" type="ORF">ABZ507_31975</name>
</gene>
<reference evidence="2 3" key="1">
    <citation type="submission" date="2024-06" db="EMBL/GenBank/DDBJ databases">
        <title>The Natural Products Discovery Center: Release of the First 8490 Sequenced Strains for Exploring Actinobacteria Biosynthetic Diversity.</title>
        <authorList>
            <person name="Kalkreuter E."/>
            <person name="Kautsar S.A."/>
            <person name="Yang D."/>
            <person name="Bader C.D."/>
            <person name="Teijaro C.N."/>
            <person name="Fluegel L."/>
            <person name="Davis C.M."/>
            <person name="Simpson J.R."/>
            <person name="Lauterbach L."/>
            <person name="Steele A.D."/>
            <person name="Gui C."/>
            <person name="Meng S."/>
            <person name="Li G."/>
            <person name="Viehrig K."/>
            <person name="Ye F."/>
            <person name="Su P."/>
            <person name="Kiefer A.F."/>
            <person name="Nichols A."/>
            <person name="Cepeda A.J."/>
            <person name="Yan W."/>
            <person name="Fan B."/>
            <person name="Jiang Y."/>
            <person name="Adhikari A."/>
            <person name="Zheng C.-J."/>
            <person name="Schuster L."/>
            <person name="Cowan T.M."/>
            <person name="Smanski M.J."/>
            <person name="Chevrette M.G."/>
            <person name="De Carvalho L.P.S."/>
            <person name="Shen B."/>
        </authorList>
    </citation>
    <scope>NUCLEOTIDE SEQUENCE [LARGE SCALE GENOMIC DNA]</scope>
    <source>
        <strain evidence="2 3">NPDC019434</strain>
    </source>
</reference>
<organism evidence="2 3">
    <name type="scientific">Nocardia niwae</name>
    <dbReference type="NCBI Taxonomy" id="626084"/>
    <lineage>
        <taxon>Bacteria</taxon>
        <taxon>Bacillati</taxon>
        <taxon>Actinomycetota</taxon>
        <taxon>Actinomycetes</taxon>
        <taxon>Mycobacteriales</taxon>
        <taxon>Nocardiaceae</taxon>
        <taxon>Nocardia</taxon>
    </lineage>
</organism>
<dbReference type="EMBL" id="JBEYBR010000142">
    <property type="protein sequence ID" value="MEU2126436.1"/>
    <property type="molecule type" value="Genomic_DNA"/>
</dbReference>
<evidence type="ECO:0000313" key="2">
    <source>
        <dbReference type="EMBL" id="MEU2126436.1"/>
    </source>
</evidence>
<protein>
    <recommendedName>
        <fullName evidence="4">FAD-binding domain-containing protein</fullName>
    </recommendedName>
</protein>
<evidence type="ECO:0008006" key="4">
    <source>
        <dbReference type="Google" id="ProtNLM"/>
    </source>
</evidence>
<keyword evidence="3" id="KW-1185">Reference proteome</keyword>
<name>A0ABV2XKM9_9NOCA</name>
<proteinExistence type="predicted"/>
<feature type="region of interest" description="Disordered" evidence="1">
    <location>
        <begin position="74"/>
        <end position="95"/>
    </location>
</feature>
<feature type="compositionally biased region" description="Pro residues" evidence="1">
    <location>
        <begin position="83"/>
        <end position="92"/>
    </location>
</feature>
<evidence type="ECO:0000313" key="3">
    <source>
        <dbReference type="Proteomes" id="UP001550535"/>
    </source>
</evidence>
<dbReference type="RefSeq" id="WP_357807911.1">
    <property type="nucleotide sequence ID" value="NZ_JBEYBM010000020.1"/>
</dbReference>
<comment type="caution">
    <text evidence="2">The sequence shown here is derived from an EMBL/GenBank/DDBJ whole genome shotgun (WGS) entry which is preliminary data.</text>
</comment>
<dbReference type="Proteomes" id="UP001550535">
    <property type="component" value="Unassembled WGS sequence"/>
</dbReference>
<accession>A0ABV2XKM9</accession>